<name>A0A2S0KG81_9ACTN</name>
<dbReference type="KEGG" id="git:C6V83_10730"/>
<reference evidence="2 3" key="1">
    <citation type="submission" date="2018-03" db="EMBL/GenBank/DDBJ databases">
        <title>Characteristics and genome of n-alkane degrading marine bacteria Gordonia iterans isolated from crude oil contaminated in Tae-an, South Korea.</title>
        <authorList>
            <person name="Lee S.-S."/>
            <person name="Kim H."/>
        </authorList>
    </citation>
    <scope>NUCLEOTIDE SEQUENCE [LARGE SCALE GENOMIC DNA]</scope>
    <source>
        <strain evidence="2 3">Co17</strain>
    </source>
</reference>
<accession>A0A2S0KG81</accession>
<dbReference type="GO" id="GO:0004674">
    <property type="term" value="F:protein serine/threonine kinase activity"/>
    <property type="evidence" value="ECO:0007669"/>
    <property type="project" value="UniProtKB-KW"/>
</dbReference>
<dbReference type="AlphaFoldDB" id="A0A2S0KG81"/>
<gene>
    <name evidence="2" type="ORF">C6V83_10730</name>
</gene>
<dbReference type="EMBL" id="CP027433">
    <property type="protein sequence ID" value="AVM00674.1"/>
    <property type="molecule type" value="Genomic_DNA"/>
</dbReference>
<evidence type="ECO:0000313" key="3">
    <source>
        <dbReference type="Proteomes" id="UP000239814"/>
    </source>
</evidence>
<feature type="signal peptide" evidence="1">
    <location>
        <begin position="1"/>
        <end position="27"/>
    </location>
</feature>
<dbReference type="OrthoDB" id="5188961at2"/>
<protein>
    <submittedName>
        <fullName evidence="2">Serine/threonine protein kinase</fullName>
    </submittedName>
</protein>
<evidence type="ECO:0000313" key="2">
    <source>
        <dbReference type="EMBL" id="AVM00674.1"/>
    </source>
</evidence>
<keyword evidence="2" id="KW-0723">Serine/threonine-protein kinase</keyword>
<dbReference type="RefSeq" id="WP_105942390.1">
    <property type="nucleotide sequence ID" value="NZ_CP027433.1"/>
</dbReference>
<keyword evidence="1" id="KW-0732">Signal</keyword>
<feature type="chain" id="PRO_5038332458" evidence="1">
    <location>
        <begin position="28"/>
        <end position="270"/>
    </location>
</feature>
<dbReference type="Proteomes" id="UP000239814">
    <property type="component" value="Chromosome"/>
</dbReference>
<keyword evidence="3" id="KW-1185">Reference proteome</keyword>
<proteinExistence type="predicted"/>
<organism evidence="2 3">
    <name type="scientific">Gordonia iterans</name>
    <dbReference type="NCBI Taxonomy" id="1004901"/>
    <lineage>
        <taxon>Bacteria</taxon>
        <taxon>Bacillati</taxon>
        <taxon>Actinomycetota</taxon>
        <taxon>Actinomycetes</taxon>
        <taxon>Mycobacteriales</taxon>
        <taxon>Gordoniaceae</taxon>
        <taxon>Gordonia</taxon>
    </lineage>
</organism>
<evidence type="ECO:0000256" key="1">
    <source>
        <dbReference type="SAM" id="SignalP"/>
    </source>
</evidence>
<sequence>MSTSPPRALLRAWPASALALWATAWRAGVVAPDDAVHTLHDYAQAHEVDAAPGTGIVSSDSVLDLLKLVGRATACAVVLPAPGDAQGLPPRVLNDDVLAAREVLLLAPEAGERLAMTARGTAERCRWTVRALDDSVDIEAIGADQTAGELEYELREAVAEAATVIAGLSGPRTSGPADLRDALAARTRALGLDLPPHERQRVDRMLATAGQIDAIISLVASTGLGAGGSLGVSAEQVASADAQLRRLAALTRRARAAAVNTLLRDFRREP</sequence>
<keyword evidence="2" id="KW-0418">Kinase</keyword>
<keyword evidence="2" id="KW-0808">Transferase</keyword>